<evidence type="ECO:0000313" key="2">
    <source>
        <dbReference type="Proteomes" id="UP001311915"/>
    </source>
</evidence>
<dbReference type="Proteomes" id="UP001311915">
    <property type="component" value="Unassembled WGS sequence"/>
</dbReference>
<name>A0AAV9KWI0_9SOLN</name>
<protein>
    <submittedName>
        <fullName evidence="1">Uncharacterized protein</fullName>
    </submittedName>
</protein>
<reference evidence="1 2" key="1">
    <citation type="submission" date="2023-10" db="EMBL/GenBank/DDBJ databases">
        <title>Genome-Wide Identification Analysis in wild type Solanum Pinnatisectum Reveals Some Genes Defensing Phytophthora Infestans.</title>
        <authorList>
            <person name="Sun C."/>
        </authorList>
    </citation>
    <scope>NUCLEOTIDE SEQUENCE [LARGE SCALE GENOMIC DNA]</scope>
    <source>
        <strain evidence="1">LQN</strain>
        <tissue evidence="1">Leaf</tissue>
    </source>
</reference>
<evidence type="ECO:0000313" key="1">
    <source>
        <dbReference type="EMBL" id="KAK4717358.1"/>
    </source>
</evidence>
<organism evidence="1 2">
    <name type="scientific">Solanum pinnatisectum</name>
    <name type="common">tansyleaf nightshade</name>
    <dbReference type="NCBI Taxonomy" id="50273"/>
    <lineage>
        <taxon>Eukaryota</taxon>
        <taxon>Viridiplantae</taxon>
        <taxon>Streptophyta</taxon>
        <taxon>Embryophyta</taxon>
        <taxon>Tracheophyta</taxon>
        <taxon>Spermatophyta</taxon>
        <taxon>Magnoliopsida</taxon>
        <taxon>eudicotyledons</taxon>
        <taxon>Gunneridae</taxon>
        <taxon>Pentapetalae</taxon>
        <taxon>asterids</taxon>
        <taxon>lamiids</taxon>
        <taxon>Solanales</taxon>
        <taxon>Solanaceae</taxon>
        <taxon>Solanoideae</taxon>
        <taxon>Solaneae</taxon>
        <taxon>Solanum</taxon>
    </lineage>
</organism>
<gene>
    <name evidence="1" type="ORF">R3W88_015696</name>
</gene>
<dbReference type="EMBL" id="JAWPEI010000009">
    <property type="protein sequence ID" value="KAK4717358.1"/>
    <property type="molecule type" value="Genomic_DNA"/>
</dbReference>
<comment type="caution">
    <text evidence="1">The sequence shown here is derived from an EMBL/GenBank/DDBJ whole genome shotgun (WGS) entry which is preliminary data.</text>
</comment>
<proteinExistence type="predicted"/>
<accession>A0AAV9KWI0</accession>
<keyword evidence="2" id="KW-1185">Reference proteome</keyword>
<sequence>MSYTIEKKSSFCSSGYRKKKREAEHEIGGGEIFDKKLLDLMDGGRALQLKHEINVK</sequence>
<dbReference type="AlphaFoldDB" id="A0AAV9KWI0"/>